<dbReference type="Pfam" id="PF13649">
    <property type="entry name" value="Methyltransf_25"/>
    <property type="match status" value="1"/>
</dbReference>
<organism evidence="7 8">
    <name type="scientific">Cupriavidus pampae</name>
    <dbReference type="NCBI Taxonomy" id="659251"/>
    <lineage>
        <taxon>Bacteria</taxon>
        <taxon>Pseudomonadati</taxon>
        <taxon>Pseudomonadota</taxon>
        <taxon>Betaproteobacteria</taxon>
        <taxon>Burkholderiales</taxon>
        <taxon>Burkholderiaceae</taxon>
        <taxon>Cupriavidus</taxon>
    </lineage>
</organism>
<dbReference type="InterPro" id="IPR029063">
    <property type="entry name" value="SAM-dependent_MTases_sf"/>
</dbReference>
<evidence type="ECO:0000256" key="2">
    <source>
        <dbReference type="ARBA" id="ARBA00022676"/>
    </source>
</evidence>
<dbReference type="PANTHER" id="PTHR43179:SF12">
    <property type="entry name" value="GALACTOFURANOSYLTRANSFERASE GLFT2"/>
    <property type="match status" value="1"/>
</dbReference>
<reference evidence="7 8" key="1">
    <citation type="submission" date="2021-08" db="EMBL/GenBank/DDBJ databases">
        <authorList>
            <person name="Peeters C."/>
        </authorList>
    </citation>
    <scope>NUCLEOTIDE SEQUENCE [LARGE SCALE GENOMIC DNA]</scope>
    <source>
        <strain evidence="7 8">LMG 32289</strain>
    </source>
</reference>
<name>A0ABN7ZLY2_9BURK</name>
<dbReference type="SUPFAM" id="SSF53448">
    <property type="entry name" value="Nucleotide-diphospho-sugar transferases"/>
    <property type="match status" value="1"/>
</dbReference>
<sequence>MNTPKIINSNSYWDTRFSGNWEDFEGPRQSRFFARIAIEGLPQWLMDQIKRQGLTLADWGCAQGDGTDVWASFVPAEQVAGVDFSSVAIRQAAQRYPTVRFINADWLAGSDAQHETFDVIFSSNTLEHFHRPYDVLKTISGRARKAIVLALPYREFDRIEEHFFSFFPENIPSQLANGFRLTWSKVVDCRSMQDTLWAGHQIILVYANSEWTSELALTLNDCHVEKDDVATQVNILKSEAAARNGEIADLARTLERRVDQIADLTQTVGERHGQIADLTQTLGERRGQIADLTQALEKQHEEIASLMQAVDERNSQITRLTQEVSERDAHLHSADAYRYDKEIYIAQLLQDIKMRNSGLLGVAWNTKQRLKRIPHYVNRSHQLVATGGAPALIRAVKAKLQRKWSSRLAAPGSVYSPLNNGMPVASADHRHFAPLLQDELVVITGVPFDDVGGGQRAAQLSRCALKTGRKVIYIYIYPKYDFATGQHSESDLDVPGLTHLSIDRIDPASLLDRISEHATILLELPHPKILPFLEACNVRGLRSVFELIDDWETSLGGDWFSMETYRQFVEKAPVVVGTAKLLVKRLVDLGRKDALYLPNASNEYIFDKYKSYERPADLPKRGKKTALYFGSLYGEWFAWDWVIAAANANPHLDVVLIGDSPGKEGLPKNIHFLGSKKIDELPGYLQHSDMALLPFVPGKISDAVSPIKVFEYLFIGKPVVSTRLPEIVDYPGVHIADTPEDFARLCNRSYDSEALAHENDRFVSKNSWFGRLDQLAGEETSKRFASSVSAVILIHNNRNIIGRCLESLQTHGKCLLREIIVVDNASTDGGADFITENFPDVRVVVNPVNGCASGRNLGASLATGRYLAFFDSDQWFTSSSFLVEALQILSRDASVGVVGWAAGWFDRTRTDLGGMIADYCQNRAMNQEALLNGYRADIGYLGTGGFFVPRSVFNATGGFDDFYDPTCFEDTDMSFQIKRLGLKVCYRDLTGIRHQPHQTTNANSQGRSYTKLFLRNGEYFKKKWEAHPEFFLDYPGH</sequence>
<accession>A0ABN7ZLY2</accession>
<evidence type="ECO:0008006" key="9">
    <source>
        <dbReference type="Google" id="ProtNLM"/>
    </source>
</evidence>
<evidence type="ECO:0000256" key="4">
    <source>
        <dbReference type="SAM" id="Coils"/>
    </source>
</evidence>
<evidence type="ECO:0000259" key="5">
    <source>
        <dbReference type="Pfam" id="PF00535"/>
    </source>
</evidence>
<dbReference type="PANTHER" id="PTHR43179">
    <property type="entry name" value="RHAMNOSYLTRANSFERASE WBBL"/>
    <property type="match status" value="1"/>
</dbReference>
<feature type="domain" description="Glycosyltransferase 2-like" evidence="5">
    <location>
        <begin position="789"/>
        <end position="912"/>
    </location>
</feature>
<dbReference type="SUPFAM" id="SSF53335">
    <property type="entry name" value="S-adenosyl-L-methionine-dependent methyltransferases"/>
    <property type="match status" value="1"/>
</dbReference>
<dbReference type="Gene3D" id="3.40.50.150">
    <property type="entry name" value="Vaccinia Virus protein VP39"/>
    <property type="match status" value="1"/>
</dbReference>
<evidence type="ECO:0000313" key="8">
    <source>
        <dbReference type="Proteomes" id="UP000706525"/>
    </source>
</evidence>
<protein>
    <recommendedName>
        <fullName evidence="9">Glycosyltransferase</fullName>
    </recommendedName>
</protein>
<keyword evidence="4" id="KW-0175">Coiled coil</keyword>
<proteinExistence type="inferred from homology"/>
<feature type="domain" description="Methyltransferase" evidence="6">
    <location>
        <begin position="58"/>
        <end position="138"/>
    </location>
</feature>
<evidence type="ECO:0000256" key="3">
    <source>
        <dbReference type="ARBA" id="ARBA00022679"/>
    </source>
</evidence>
<dbReference type="InterPro" id="IPR041698">
    <property type="entry name" value="Methyltransf_25"/>
</dbReference>
<dbReference type="InterPro" id="IPR029044">
    <property type="entry name" value="Nucleotide-diphossugar_trans"/>
</dbReference>
<evidence type="ECO:0000259" key="6">
    <source>
        <dbReference type="Pfam" id="PF13649"/>
    </source>
</evidence>
<comment type="caution">
    <text evidence="7">The sequence shown here is derived from an EMBL/GenBank/DDBJ whole genome shotgun (WGS) entry which is preliminary data.</text>
</comment>
<dbReference type="Gene3D" id="1.10.287.1490">
    <property type="match status" value="1"/>
</dbReference>
<gene>
    <name evidence="7" type="ORF">LMG32289_06702</name>
</gene>
<keyword evidence="3" id="KW-0808">Transferase</keyword>
<dbReference type="Proteomes" id="UP000706525">
    <property type="component" value="Unassembled WGS sequence"/>
</dbReference>
<dbReference type="InterPro" id="IPR001173">
    <property type="entry name" value="Glyco_trans_2-like"/>
</dbReference>
<keyword evidence="8" id="KW-1185">Reference proteome</keyword>
<dbReference type="RefSeq" id="WP_223995857.1">
    <property type="nucleotide sequence ID" value="NZ_CAJZAG010000022.1"/>
</dbReference>
<dbReference type="Pfam" id="PF13692">
    <property type="entry name" value="Glyco_trans_1_4"/>
    <property type="match status" value="1"/>
</dbReference>
<dbReference type="CDD" id="cd02440">
    <property type="entry name" value="AdoMet_MTases"/>
    <property type="match status" value="1"/>
</dbReference>
<dbReference type="EMBL" id="CAJZAG010000022">
    <property type="protein sequence ID" value="CAG9186943.1"/>
    <property type="molecule type" value="Genomic_DNA"/>
</dbReference>
<comment type="similarity">
    <text evidence="1">Belongs to the glycosyltransferase 2 family.</text>
</comment>
<dbReference type="SUPFAM" id="SSF53756">
    <property type="entry name" value="UDP-Glycosyltransferase/glycogen phosphorylase"/>
    <property type="match status" value="1"/>
</dbReference>
<dbReference type="Gene3D" id="3.90.550.10">
    <property type="entry name" value="Spore Coat Polysaccharide Biosynthesis Protein SpsA, Chain A"/>
    <property type="match status" value="1"/>
</dbReference>
<dbReference type="Pfam" id="PF00535">
    <property type="entry name" value="Glycos_transf_2"/>
    <property type="match status" value="1"/>
</dbReference>
<feature type="coiled-coil region" evidence="4">
    <location>
        <begin position="289"/>
        <end position="323"/>
    </location>
</feature>
<keyword evidence="2" id="KW-0328">Glycosyltransferase</keyword>
<evidence type="ECO:0000313" key="7">
    <source>
        <dbReference type="EMBL" id="CAG9186943.1"/>
    </source>
</evidence>
<evidence type="ECO:0000256" key="1">
    <source>
        <dbReference type="ARBA" id="ARBA00006739"/>
    </source>
</evidence>
<dbReference type="Gene3D" id="3.40.50.2000">
    <property type="entry name" value="Glycogen Phosphorylase B"/>
    <property type="match status" value="1"/>
</dbReference>